<dbReference type="RefSeq" id="WP_083344274.1">
    <property type="nucleotide sequence ID" value="NZ_LT629690.1"/>
</dbReference>
<gene>
    <name evidence="2" type="ORF">SAMN05444167_1119</name>
</gene>
<evidence type="ECO:0000313" key="2">
    <source>
        <dbReference type="EMBL" id="SDF01075.1"/>
    </source>
</evidence>
<keyword evidence="3" id="KW-1185">Reference proteome</keyword>
<name>A0A1G7HKV0_9BACT</name>
<reference evidence="3" key="1">
    <citation type="submission" date="2016-10" db="EMBL/GenBank/DDBJ databases">
        <authorList>
            <person name="Varghese N."/>
            <person name="Submissions S."/>
        </authorList>
    </citation>
    <scope>NUCLEOTIDE SEQUENCE [LARGE SCALE GENOMIC DNA]</scope>
    <source>
        <strain evidence="3">GAS232</strain>
    </source>
</reference>
<accession>A0A1G7HKV0</accession>
<feature type="transmembrane region" description="Helical" evidence="1">
    <location>
        <begin position="24"/>
        <end position="45"/>
    </location>
</feature>
<evidence type="ECO:0000313" key="3">
    <source>
        <dbReference type="Proteomes" id="UP000182427"/>
    </source>
</evidence>
<evidence type="ECO:0000256" key="1">
    <source>
        <dbReference type="SAM" id="Phobius"/>
    </source>
</evidence>
<keyword evidence="1" id="KW-0812">Transmembrane</keyword>
<dbReference type="EMBL" id="LT629690">
    <property type="protein sequence ID" value="SDF01075.1"/>
    <property type="molecule type" value="Genomic_DNA"/>
</dbReference>
<keyword evidence="1" id="KW-0472">Membrane</keyword>
<organism evidence="2 3">
    <name type="scientific">Terriglobus roseus</name>
    <dbReference type="NCBI Taxonomy" id="392734"/>
    <lineage>
        <taxon>Bacteria</taxon>
        <taxon>Pseudomonadati</taxon>
        <taxon>Acidobacteriota</taxon>
        <taxon>Terriglobia</taxon>
        <taxon>Terriglobales</taxon>
        <taxon>Acidobacteriaceae</taxon>
        <taxon>Terriglobus</taxon>
    </lineage>
</organism>
<proteinExistence type="predicted"/>
<dbReference type="AlphaFoldDB" id="A0A1G7HKV0"/>
<dbReference type="Proteomes" id="UP000182427">
    <property type="component" value="Chromosome I"/>
</dbReference>
<sequence length="182" mass="20164">MRSEDGTVEAELRHQVEQLELWKQLAWCNIIFTLLLASWMIWGSFKSENAVHGEMRVHRVVVIDDANKERIVIAAPLKELPVVNGKTSKRRVGVSAAIQFKEADGTERGGIALEDDGSFMFGIDDERGRERAHLFYIPNRGSAVYLQAPGAKTVSLADPPANAGQPGLQIVSSDRAITKQWP</sequence>
<protein>
    <submittedName>
        <fullName evidence="2">Uncharacterized protein</fullName>
    </submittedName>
</protein>
<keyword evidence="1" id="KW-1133">Transmembrane helix</keyword>